<name>A0A3P7PJI5_9BILA</name>
<dbReference type="EMBL" id="UYRT01101573">
    <property type="protein sequence ID" value="VDN43001.1"/>
    <property type="molecule type" value="Genomic_DNA"/>
</dbReference>
<evidence type="ECO:0000313" key="2">
    <source>
        <dbReference type="Proteomes" id="UP000271098"/>
    </source>
</evidence>
<protein>
    <submittedName>
        <fullName evidence="1">Uncharacterized protein</fullName>
    </submittedName>
</protein>
<evidence type="ECO:0000313" key="1">
    <source>
        <dbReference type="EMBL" id="VDN43001.1"/>
    </source>
</evidence>
<keyword evidence="2" id="KW-1185">Reference proteome</keyword>
<accession>A0A3P7PJI5</accession>
<dbReference type="Proteomes" id="UP000271098">
    <property type="component" value="Unassembled WGS sequence"/>
</dbReference>
<proteinExistence type="predicted"/>
<reference evidence="1 2" key="1">
    <citation type="submission" date="2018-11" db="EMBL/GenBank/DDBJ databases">
        <authorList>
            <consortium name="Pathogen Informatics"/>
        </authorList>
    </citation>
    <scope>NUCLEOTIDE SEQUENCE [LARGE SCALE GENOMIC DNA]</scope>
</reference>
<organism evidence="1 2">
    <name type="scientific">Gongylonema pulchrum</name>
    <dbReference type="NCBI Taxonomy" id="637853"/>
    <lineage>
        <taxon>Eukaryota</taxon>
        <taxon>Metazoa</taxon>
        <taxon>Ecdysozoa</taxon>
        <taxon>Nematoda</taxon>
        <taxon>Chromadorea</taxon>
        <taxon>Rhabditida</taxon>
        <taxon>Spirurina</taxon>
        <taxon>Spiruromorpha</taxon>
        <taxon>Spiruroidea</taxon>
        <taxon>Gongylonematidae</taxon>
        <taxon>Gongylonema</taxon>
    </lineage>
</organism>
<sequence>MDVRDRKEHRVNVDHLAEMVQKERKVHVAPRDVTGNQAEMVFQERQVLNSFNFLLIFKYFNCTPNCN</sequence>
<gene>
    <name evidence="1" type="ORF">GPUH_LOCUS24559</name>
</gene>
<dbReference type="AlphaFoldDB" id="A0A3P7PJI5"/>